<dbReference type="GO" id="GO:0003979">
    <property type="term" value="F:UDP-glucose 6-dehydrogenase activity"/>
    <property type="evidence" value="ECO:0007669"/>
    <property type="project" value="UniProtKB-EC"/>
</dbReference>
<dbReference type="InterPro" id="IPR028357">
    <property type="entry name" value="UDPglc_DH_bac"/>
</dbReference>
<feature type="binding site" evidence="9">
    <location>
        <position position="432"/>
    </location>
    <ligand>
        <name>NAD(+)</name>
        <dbReference type="ChEBI" id="CHEBI:57540"/>
    </ligand>
</feature>
<dbReference type="PIRSF" id="PIRSF000124">
    <property type="entry name" value="UDPglc_GDPman_dh"/>
    <property type="match status" value="1"/>
</dbReference>
<feature type="compositionally biased region" description="Low complexity" evidence="10">
    <location>
        <begin position="1"/>
        <end position="17"/>
    </location>
</feature>
<dbReference type="InterPro" id="IPR028356">
    <property type="entry name" value="UDPglc_DH_euk"/>
</dbReference>
<dbReference type="NCBIfam" id="TIGR03026">
    <property type="entry name" value="NDP-sugDHase"/>
    <property type="match status" value="1"/>
</dbReference>
<feature type="binding site" evidence="9">
    <location>
        <position position="365"/>
    </location>
    <ligand>
        <name>NAD(+)</name>
        <dbReference type="ChEBI" id="CHEBI:57540"/>
    </ligand>
</feature>
<evidence type="ECO:0000256" key="4">
    <source>
        <dbReference type="ARBA" id="ARBA00023002"/>
    </source>
</evidence>
<comment type="caution">
    <text evidence="12">The sequence shown here is derived from an EMBL/GenBank/DDBJ whole genome shotgun (WGS) entry which is preliminary data.</text>
</comment>
<dbReference type="SUPFAM" id="SSF48179">
    <property type="entry name" value="6-phosphogluconate dehydrogenase C-terminal domain-like"/>
    <property type="match status" value="1"/>
</dbReference>
<dbReference type="Proteomes" id="UP000310039">
    <property type="component" value="Unassembled WGS sequence"/>
</dbReference>
<sequence>MSSSGSASDSSGQSTPSNRDSTQDTPYTDYTASPDSNIKTDYFSKLHRTISARLPESQHPVVKNICCIGAGYVGMCRTDALRNSALTEYLGGPTAAIIALKNPDIVVNVADLNASRVRKWNSKHLPVHEPGLIDVVRVARDGTKGSLASEERQPNLFFTTDVQRSVEQADIILLSVNTPTKTSGIGAGSATNLVALESAVGSVALWAKPGAIIVEKSTVPCRTAQMVRDTLDIHRPGVPFEVLSNPEFLAEGTAIKNLLNPDRILIGSIQTKEGLAAAAALKSVYSAWIMKSRILTVNLWSSELAKLVANAMLAQRISSINSISAVCEATGADIDEIAFTVGQDSRIGHKFLQAGLGFGGSCFKKDILNLVYMANTLNLPEVAEYWMQVLRMNDYQRNRFVRTVVKKMNSSLIGKKLAIFGWAFKEDTNDSRESPAIEVVKELLRESPKELVIYDPGCNPAGIIDEIQQIIAAPDQDLLYPHGPIRVVSDAFEACQEANAVLLLTPWDQFRYPAETQKPDAFYDHEAGKEGINKQMAGVTAKFETLAAGCSKQLVEELPCEDDCQDCSLDHNDRCTSRANVPWKRIVKIMKKPGLVFDARGLVDVTAMEDIGFKVEVIGKVSTRSPLYGYNNL</sequence>
<feature type="compositionally biased region" description="Polar residues" evidence="10">
    <location>
        <begin position="18"/>
        <end position="33"/>
    </location>
</feature>
<feature type="binding site" evidence="9">
    <location>
        <position position="111"/>
    </location>
    <ligand>
        <name>NAD(+)</name>
        <dbReference type="ChEBI" id="CHEBI:57540"/>
    </ligand>
</feature>
<dbReference type="AlphaFoldDB" id="A0A4S9X4Q1"/>
<feature type="region of interest" description="Disordered" evidence="10">
    <location>
        <begin position="1"/>
        <end position="33"/>
    </location>
</feature>
<evidence type="ECO:0000256" key="3">
    <source>
        <dbReference type="ARBA" id="ARBA00012954"/>
    </source>
</evidence>
<feature type="domain" description="UDP-glucose/GDP-mannose dehydrogenase C-terminal" evidence="11">
    <location>
        <begin position="418"/>
        <end position="525"/>
    </location>
</feature>
<comment type="catalytic activity">
    <reaction evidence="6">
        <text>UDP-alpha-D-glucose + 2 NAD(+) + H2O = UDP-alpha-D-glucuronate + 2 NADH + 3 H(+)</text>
        <dbReference type="Rhea" id="RHEA:23596"/>
        <dbReference type="ChEBI" id="CHEBI:15377"/>
        <dbReference type="ChEBI" id="CHEBI:15378"/>
        <dbReference type="ChEBI" id="CHEBI:57540"/>
        <dbReference type="ChEBI" id="CHEBI:57945"/>
        <dbReference type="ChEBI" id="CHEBI:58052"/>
        <dbReference type="ChEBI" id="CHEBI:58885"/>
        <dbReference type="EC" id="1.1.1.22"/>
    </reaction>
</comment>
<keyword evidence="5 9" id="KW-0520">NAD</keyword>
<dbReference type="InterPro" id="IPR014027">
    <property type="entry name" value="UDP-Glc/GDP-Man_DH_C"/>
</dbReference>
<evidence type="ECO:0000256" key="7">
    <source>
        <dbReference type="PIRSR" id="PIRSR500134-1"/>
    </source>
</evidence>
<dbReference type="EC" id="1.1.1.22" evidence="3"/>
<dbReference type="GO" id="GO:0000271">
    <property type="term" value="P:polysaccharide biosynthetic process"/>
    <property type="evidence" value="ECO:0007669"/>
    <property type="project" value="InterPro"/>
</dbReference>
<feature type="binding site" evidence="9">
    <location>
        <position position="178"/>
    </location>
    <ligand>
        <name>NAD(+)</name>
        <dbReference type="ChEBI" id="CHEBI:57540"/>
    </ligand>
</feature>
<dbReference type="Pfam" id="PF03721">
    <property type="entry name" value="UDPG_MGDP_dh_N"/>
    <property type="match status" value="1"/>
</dbReference>
<dbReference type="InterPro" id="IPR001732">
    <property type="entry name" value="UDP-Glc/GDP-Man_DH_N"/>
</dbReference>
<dbReference type="PIRSF" id="PIRSF500134">
    <property type="entry name" value="UDPglc_DH_bac"/>
    <property type="match status" value="1"/>
</dbReference>
<evidence type="ECO:0000256" key="10">
    <source>
        <dbReference type="SAM" id="MobiDB-lite"/>
    </source>
</evidence>
<comment type="pathway">
    <text evidence="1">Nucleotide-sugar biosynthesis; UDP-alpha-D-glucuronate biosynthesis; UDP-alpha-D-glucuronate from UDP-alpha-D-glucose: step 1/1.</text>
</comment>
<dbReference type="Gene3D" id="1.20.5.100">
    <property type="entry name" value="Cytochrome c1, transmembrane anchor, C-terminal"/>
    <property type="match status" value="1"/>
</dbReference>
<dbReference type="GO" id="GO:0051287">
    <property type="term" value="F:NAD binding"/>
    <property type="evidence" value="ECO:0007669"/>
    <property type="project" value="InterPro"/>
</dbReference>
<feature type="binding site" evidence="8">
    <location>
        <begin position="248"/>
        <end position="251"/>
    </location>
    <ligand>
        <name>substrate</name>
    </ligand>
</feature>
<feature type="active site" description="Nucleophile" evidence="7">
    <location>
        <position position="362"/>
    </location>
</feature>
<proteinExistence type="inferred from homology"/>
<organism evidence="12 13">
    <name type="scientific">Aureobasidium pullulans</name>
    <name type="common">Black yeast</name>
    <name type="synonym">Pullularia pullulans</name>
    <dbReference type="NCBI Taxonomy" id="5580"/>
    <lineage>
        <taxon>Eukaryota</taxon>
        <taxon>Fungi</taxon>
        <taxon>Dikarya</taxon>
        <taxon>Ascomycota</taxon>
        <taxon>Pezizomycotina</taxon>
        <taxon>Dothideomycetes</taxon>
        <taxon>Dothideomycetidae</taxon>
        <taxon>Dothideales</taxon>
        <taxon>Saccotheciaceae</taxon>
        <taxon>Aureobasidium</taxon>
    </lineage>
</organism>
<dbReference type="Pfam" id="PF00984">
    <property type="entry name" value="UDPG_MGDP_dh"/>
    <property type="match status" value="1"/>
</dbReference>
<evidence type="ECO:0000259" key="11">
    <source>
        <dbReference type="SMART" id="SM00984"/>
    </source>
</evidence>
<evidence type="ECO:0000313" key="12">
    <source>
        <dbReference type="EMBL" id="THZ72794.1"/>
    </source>
</evidence>
<evidence type="ECO:0000256" key="8">
    <source>
        <dbReference type="PIRSR" id="PIRSR500134-2"/>
    </source>
</evidence>
<name>A0A4S9X4Q1_AURPU</name>
<dbReference type="InterPro" id="IPR014026">
    <property type="entry name" value="UDP-Glc/GDP-Man_DH_dimer"/>
</dbReference>
<dbReference type="UniPathway" id="UPA00038">
    <property type="reaction ID" value="UER00491"/>
</dbReference>
<evidence type="ECO:0000256" key="1">
    <source>
        <dbReference type="ARBA" id="ARBA00004701"/>
    </source>
</evidence>
<dbReference type="Gene3D" id="3.40.50.720">
    <property type="entry name" value="NAD(P)-binding Rossmann-like Domain"/>
    <property type="match status" value="2"/>
</dbReference>
<dbReference type="EMBL" id="QZBT01000274">
    <property type="protein sequence ID" value="THZ72794.1"/>
    <property type="molecule type" value="Genomic_DNA"/>
</dbReference>
<feature type="binding site" evidence="9">
    <location>
        <position position="251"/>
    </location>
    <ligand>
        <name>NAD(+)</name>
        <dbReference type="ChEBI" id="CHEBI:57540"/>
    </ligand>
</feature>
<dbReference type="Pfam" id="PF03720">
    <property type="entry name" value="UDPG_MGDP_dh_C"/>
    <property type="match status" value="1"/>
</dbReference>
<gene>
    <name evidence="12" type="ORF">D6C84_09880</name>
</gene>
<dbReference type="FunFam" id="1.20.5.100:FF:000001">
    <property type="entry name" value="UDP-glucose 6-dehydrogenase"/>
    <property type="match status" value="1"/>
</dbReference>
<dbReference type="GO" id="GO:0006065">
    <property type="term" value="P:UDP-glucuronate biosynthetic process"/>
    <property type="evidence" value="ECO:0007669"/>
    <property type="project" value="UniProtKB-UniPathway"/>
</dbReference>
<protein>
    <recommendedName>
        <fullName evidence="3">UDP-glucose 6-dehydrogenase</fullName>
        <ecNumber evidence="3">1.1.1.22</ecNumber>
    </recommendedName>
</protein>
<feature type="binding site" evidence="8">
    <location>
        <begin position="351"/>
        <end position="355"/>
    </location>
    <ligand>
        <name>substrate</name>
    </ligand>
</feature>
<dbReference type="SUPFAM" id="SSF51735">
    <property type="entry name" value="NAD(P)-binding Rossmann-fold domains"/>
    <property type="match status" value="1"/>
</dbReference>
<comment type="similarity">
    <text evidence="2">Belongs to the UDP-glucose/GDP-mannose dehydrogenase family.</text>
</comment>
<dbReference type="SUPFAM" id="SSF52413">
    <property type="entry name" value="UDP-glucose/GDP-mannose dehydrogenase C-terminal domain"/>
    <property type="match status" value="1"/>
</dbReference>
<dbReference type="InterPro" id="IPR036291">
    <property type="entry name" value="NAD(P)-bd_dom_sf"/>
</dbReference>
<dbReference type="InterPro" id="IPR017476">
    <property type="entry name" value="UDP-Glc/GDP-Man"/>
</dbReference>
<dbReference type="SMART" id="SM00984">
    <property type="entry name" value="UDPG_MGDP_dh_C"/>
    <property type="match status" value="1"/>
</dbReference>
<dbReference type="PANTHER" id="PTHR11374">
    <property type="entry name" value="UDP-GLUCOSE DEHYDROGENASE/UDP-MANNAC DEHYDROGENASE"/>
    <property type="match status" value="1"/>
</dbReference>
<feature type="binding site" evidence="9">
    <location>
        <position position="218"/>
    </location>
    <ligand>
        <name>NAD(+)</name>
        <dbReference type="ChEBI" id="CHEBI:57540"/>
    </ligand>
</feature>
<dbReference type="PANTHER" id="PTHR11374:SF3">
    <property type="entry name" value="UDP-GLUCOSE 6-DEHYDROGENASE"/>
    <property type="match status" value="1"/>
</dbReference>
<dbReference type="InterPro" id="IPR036220">
    <property type="entry name" value="UDP-Glc/GDP-Man_DH_C_sf"/>
</dbReference>
<accession>A0A4S9X4Q1</accession>
<dbReference type="InterPro" id="IPR008927">
    <property type="entry name" value="6-PGluconate_DH-like_C_sf"/>
</dbReference>
<evidence type="ECO:0000313" key="13">
    <source>
        <dbReference type="Proteomes" id="UP000310039"/>
    </source>
</evidence>
<feature type="binding site" evidence="8">
    <location>
        <position position="306"/>
    </location>
    <ligand>
        <name>substrate</name>
    </ligand>
</feature>
<dbReference type="GO" id="GO:0005634">
    <property type="term" value="C:nucleus"/>
    <property type="evidence" value="ECO:0007669"/>
    <property type="project" value="TreeGrafter"/>
</dbReference>
<evidence type="ECO:0000256" key="9">
    <source>
        <dbReference type="PIRSR" id="PIRSR500134-3"/>
    </source>
</evidence>
<evidence type="ECO:0000256" key="5">
    <source>
        <dbReference type="ARBA" id="ARBA00023027"/>
    </source>
</evidence>
<dbReference type="GO" id="GO:0006024">
    <property type="term" value="P:glycosaminoglycan biosynthetic process"/>
    <property type="evidence" value="ECO:0007669"/>
    <property type="project" value="TreeGrafter"/>
</dbReference>
<evidence type="ECO:0000256" key="6">
    <source>
        <dbReference type="ARBA" id="ARBA00047473"/>
    </source>
</evidence>
<keyword evidence="4" id="KW-0560">Oxidoreductase</keyword>
<feature type="binding site" evidence="8">
    <location>
        <position position="425"/>
    </location>
    <ligand>
        <name>substrate</name>
    </ligand>
</feature>
<reference evidence="12 13" key="1">
    <citation type="submission" date="2018-10" db="EMBL/GenBank/DDBJ databases">
        <title>Fifty Aureobasidium pullulans genomes reveal a recombining polyextremotolerant generalist.</title>
        <authorList>
            <person name="Gostincar C."/>
            <person name="Turk M."/>
            <person name="Zajc J."/>
            <person name="Gunde-Cimerman N."/>
        </authorList>
    </citation>
    <scope>NUCLEOTIDE SEQUENCE [LARGE SCALE GENOMIC DNA]</scope>
    <source>
        <strain evidence="12 13">EXF-3403</strain>
    </source>
</reference>
<feature type="binding site" evidence="8">
    <location>
        <position position="359"/>
    </location>
    <ligand>
        <name>substrate</name>
    </ligand>
</feature>
<evidence type="ECO:0000256" key="2">
    <source>
        <dbReference type="ARBA" id="ARBA00006601"/>
    </source>
</evidence>
<feature type="binding site" evidence="9">
    <location>
        <position position="116"/>
    </location>
    <ligand>
        <name>NAD(+)</name>
        <dbReference type="ChEBI" id="CHEBI:57540"/>
    </ligand>
</feature>